<dbReference type="OrthoDB" id="1750575at2759"/>
<comment type="caution">
    <text evidence="1">The sequence shown here is derived from an EMBL/GenBank/DDBJ whole genome shotgun (WGS) entry which is preliminary data.</text>
</comment>
<protein>
    <submittedName>
        <fullName evidence="1">General transcription factor 3C polypeptide 3-like</fullName>
    </submittedName>
</protein>
<accession>A0A5A7UN18</accession>
<dbReference type="Proteomes" id="UP000321393">
    <property type="component" value="Unassembled WGS sequence"/>
</dbReference>
<organism evidence="1 2">
    <name type="scientific">Cucumis melo var. makuwa</name>
    <name type="common">Oriental melon</name>
    <dbReference type="NCBI Taxonomy" id="1194695"/>
    <lineage>
        <taxon>Eukaryota</taxon>
        <taxon>Viridiplantae</taxon>
        <taxon>Streptophyta</taxon>
        <taxon>Embryophyta</taxon>
        <taxon>Tracheophyta</taxon>
        <taxon>Spermatophyta</taxon>
        <taxon>Magnoliopsida</taxon>
        <taxon>eudicotyledons</taxon>
        <taxon>Gunneridae</taxon>
        <taxon>Pentapetalae</taxon>
        <taxon>rosids</taxon>
        <taxon>fabids</taxon>
        <taxon>Cucurbitales</taxon>
        <taxon>Cucurbitaceae</taxon>
        <taxon>Benincaseae</taxon>
        <taxon>Cucumis</taxon>
    </lineage>
</organism>
<name>A0A5A7UN18_CUCMM</name>
<gene>
    <name evidence="1" type="ORF">E6C27_scaffold280G001460</name>
</gene>
<evidence type="ECO:0000313" key="1">
    <source>
        <dbReference type="EMBL" id="KAA0057303.1"/>
    </source>
</evidence>
<evidence type="ECO:0000313" key="2">
    <source>
        <dbReference type="Proteomes" id="UP000321393"/>
    </source>
</evidence>
<dbReference type="AlphaFoldDB" id="A0A5A7UN18"/>
<dbReference type="EMBL" id="SSTE01007195">
    <property type="protein sequence ID" value="KAA0057303.1"/>
    <property type="molecule type" value="Genomic_DNA"/>
</dbReference>
<sequence>MARTISHGLNPLRWPLKDVTNLGNQRVRYRDLDQKTFKRESKKERTLLRSVLINNMEPKSGKSVPMCEHRKKPCHTKDNCWKLHGRPPNGKKHPSNDKHDFGRALMSELVGTSQLPTPARNRDDLGTPIGAIAIFF</sequence>
<proteinExistence type="predicted"/>
<reference evidence="1 2" key="1">
    <citation type="submission" date="2019-08" db="EMBL/GenBank/DDBJ databases">
        <title>Draft genome sequences of two oriental melons (Cucumis melo L. var makuwa).</title>
        <authorList>
            <person name="Kwon S.-Y."/>
        </authorList>
    </citation>
    <scope>NUCLEOTIDE SEQUENCE [LARGE SCALE GENOMIC DNA]</scope>
    <source>
        <strain evidence="2">cv. SW 3</strain>
        <tissue evidence="1">Leaf</tissue>
    </source>
</reference>